<evidence type="ECO:0000313" key="5">
    <source>
        <dbReference type="EMBL" id="HJA07955.1"/>
    </source>
</evidence>
<dbReference type="SUPFAM" id="SSF55785">
    <property type="entry name" value="PYP-like sensor domain (PAS domain)"/>
    <property type="match status" value="1"/>
</dbReference>
<proteinExistence type="predicted"/>
<protein>
    <submittedName>
        <fullName evidence="5">PAS domain-containing protein</fullName>
    </submittedName>
</protein>
<feature type="domain" description="HD-GYP" evidence="4">
    <location>
        <begin position="494"/>
        <end position="686"/>
    </location>
</feature>
<dbReference type="PANTHER" id="PTHR45228:SF4">
    <property type="entry name" value="LIPOPROTEIN"/>
    <property type="match status" value="1"/>
</dbReference>
<evidence type="ECO:0000313" key="6">
    <source>
        <dbReference type="Proteomes" id="UP000824225"/>
    </source>
</evidence>
<dbReference type="InterPro" id="IPR052020">
    <property type="entry name" value="Cyclic_di-GMP/3'3'-cGAMP_PDE"/>
</dbReference>
<dbReference type="InterPro" id="IPR037522">
    <property type="entry name" value="HD_GYP_dom"/>
</dbReference>
<reference evidence="5" key="2">
    <citation type="submission" date="2021-04" db="EMBL/GenBank/DDBJ databases">
        <authorList>
            <person name="Gilroy R."/>
        </authorList>
    </citation>
    <scope>NUCLEOTIDE SEQUENCE</scope>
    <source>
        <strain evidence="5">CHK186-16707</strain>
    </source>
</reference>
<dbReference type="CDD" id="cd00130">
    <property type="entry name" value="PAS"/>
    <property type="match status" value="1"/>
</dbReference>
<evidence type="ECO:0000259" key="4">
    <source>
        <dbReference type="PROSITE" id="PS51832"/>
    </source>
</evidence>
<dbReference type="Pfam" id="PF13487">
    <property type="entry name" value="HD_5"/>
    <property type="match status" value="1"/>
</dbReference>
<dbReference type="CDD" id="cd00077">
    <property type="entry name" value="HDc"/>
    <property type="match status" value="1"/>
</dbReference>
<dbReference type="InterPro" id="IPR003607">
    <property type="entry name" value="HD/PDEase_dom"/>
</dbReference>
<dbReference type="InterPro" id="IPR013656">
    <property type="entry name" value="PAS_4"/>
</dbReference>
<evidence type="ECO:0000256" key="1">
    <source>
        <dbReference type="SAM" id="Phobius"/>
    </source>
</evidence>
<dbReference type="PROSITE" id="PS50113">
    <property type="entry name" value="PAC"/>
    <property type="match status" value="1"/>
</dbReference>
<dbReference type="InterPro" id="IPR000700">
    <property type="entry name" value="PAS-assoc_C"/>
</dbReference>
<feature type="transmembrane region" description="Helical" evidence="1">
    <location>
        <begin position="326"/>
        <end position="350"/>
    </location>
</feature>
<keyword evidence="1" id="KW-0812">Transmembrane</keyword>
<organism evidence="5 6">
    <name type="scientific">Candidatus Mailhella merdigallinarum</name>
    <dbReference type="NCBI Taxonomy" id="2838658"/>
    <lineage>
        <taxon>Bacteria</taxon>
        <taxon>Pseudomonadati</taxon>
        <taxon>Thermodesulfobacteriota</taxon>
        <taxon>Desulfovibrionia</taxon>
        <taxon>Desulfovibrionales</taxon>
        <taxon>Desulfovibrionaceae</taxon>
        <taxon>Mailhella</taxon>
    </lineage>
</organism>
<dbReference type="InterPro" id="IPR035965">
    <property type="entry name" value="PAS-like_dom_sf"/>
</dbReference>
<dbReference type="AlphaFoldDB" id="A0A9D2HDU3"/>
<sequence length="686" mass="74420">MMQKTGTPWYAGRSKKYALLAVVTVSLCVFMAAWMVCSMEYRNRKQDVLTAQQETLAAWVSGTVDAVTVWTDALYGQARRVSGSDLYRLFASELGQMDERTTALINDADSGVTLPDGAAALAEEVPLIRNLLLDFMTYSGLLDARIVSPAGQTMLSALSRPTPVTEGQRDAVERAVRGKVMTFAPVRASTSGLVLDMADPISAVMDDGDKPVAALLLTTPVTGPIAQFLARDLRQADLKPYLLQRNGDVWEDLRVQAGVPAPLGSVLAASLNPGSDGGIPFAVRPSLSGTGEAYSLGVRVPGMDWWVLLEVSAGAVDSVLRHQAGLIYGVGALISLGFVLGLALLWWVLVGRQQRIVAERFRNLYQLIERQKRLLDSVNVSLDVGLFMADVTGQLQVGNRAFAEIVGREESELAGSNLASLLDGGATGRLLDGIRRVADADEASTFELTLPRPDGEHLYRVSLFPFVDDVEDGAKGAVGIVQDITEFRRNSEKRRLQQKHTLDAFVRAVEGVDPYLSGHSRKMATLGGLVADHMGLDEADRRTIVMAAELSQVGKLFVPRELLTKTGKLSEEEQAEMARVPEHAYRVLRDIDFELPVPAAVHEMYERMDGTGYPRHLVGEAISVHARVLAVVNAFCAMVGPRSYRAGMSDDEALRILRGDPSFDRTVVDSLAEVLAGSAGETIQEQ</sequence>
<name>A0A9D2HDU3_9BACT</name>
<dbReference type="Pfam" id="PF08448">
    <property type="entry name" value="PAS_4"/>
    <property type="match status" value="1"/>
</dbReference>
<evidence type="ECO:0000259" key="2">
    <source>
        <dbReference type="PROSITE" id="PS50112"/>
    </source>
</evidence>
<keyword evidence="1" id="KW-0472">Membrane</keyword>
<dbReference type="PROSITE" id="PS51832">
    <property type="entry name" value="HD_GYP"/>
    <property type="match status" value="1"/>
</dbReference>
<dbReference type="Proteomes" id="UP000824225">
    <property type="component" value="Unassembled WGS sequence"/>
</dbReference>
<dbReference type="SMART" id="SM00091">
    <property type="entry name" value="PAS"/>
    <property type="match status" value="1"/>
</dbReference>
<keyword evidence="1" id="KW-1133">Transmembrane helix</keyword>
<feature type="domain" description="PAS" evidence="2">
    <location>
        <begin position="370"/>
        <end position="441"/>
    </location>
</feature>
<dbReference type="PANTHER" id="PTHR45228">
    <property type="entry name" value="CYCLIC DI-GMP PHOSPHODIESTERASE TM_0186-RELATED"/>
    <property type="match status" value="1"/>
</dbReference>
<gene>
    <name evidence="5" type="ORF">H9962_02015</name>
</gene>
<reference evidence="5" key="1">
    <citation type="journal article" date="2021" name="PeerJ">
        <title>Extensive microbial diversity within the chicken gut microbiome revealed by metagenomics and culture.</title>
        <authorList>
            <person name="Gilroy R."/>
            <person name="Ravi A."/>
            <person name="Getino M."/>
            <person name="Pursley I."/>
            <person name="Horton D.L."/>
            <person name="Alikhan N.F."/>
            <person name="Baker D."/>
            <person name="Gharbi K."/>
            <person name="Hall N."/>
            <person name="Watson M."/>
            <person name="Adriaenssens E.M."/>
            <person name="Foster-Nyarko E."/>
            <person name="Jarju S."/>
            <person name="Secka A."/>
            <person name="Antonio M."/>
            <person name="Oren A."/>
            <person name="Chaudhuri R.R."/>
            <person name="La Ragione R."/>
            <person name="Hildebrand F."/>
            <person name="Pallen M.J."/>
        </authorList>
    </citation>
    <scope>NUCLEOTIDE SEQUENCE</scope>
    <source>
        <strain evidence="5">CHK186-16707</strain>
    </source>
</reference>
<dbReference type="SUPFAM" id="SSF109604">
    <property type="entry name" value="HD-domain/PDEase-like"/>
    <property type="match status" value="1"/>
</dbReference>
<feature type="domain" description="PAC" evidence="3">
    <location>
        <begin position="444"/>
        <end position="496"/>
    </location>
</feature>
<dbReference type="Gene3D" id="3.30.450.20">
    <property type="entry name" value="PAS domain"/>
    <property type="match status" value="1"/>
</dbReference>
<dbReference type="NCBIfam" id="TIGR00229">
    <property type="entry name" value="sensory_box"/>
    <property type="match status" value="1"/>
</dbReference>
<evidence type="ECO:0000259" key="3">
    <source>
        <dbReference type="PROSITE" id="PS50113"/>
    </source>
</evidence>
<dbReference type="InterPro" id="IPR000014">
    <property type="entry name" value="PAS"/>
</dbReference>
<dbReference type="PROSITE" id="PS50112">
    <property type="entry name" value="PAS"/>
    <property type="match status" value="1"/>
</dbReference>
<accession>A0A9D2HDU3</accession>
<comment type="caution">
    <text evidence="5">The sequence shown here is derived from an EMBL/GenBank/DDBJ whole genome shotgun (WGS) entry which is preliminary data.</text>
</comment>
<dbReference type="Gene3D" id="1.10.3210.10">
    <property type="entry name" value="Hypothetical protein af1432"/>
    <property type="match status" value="1"/>
</dbReference>
<dbReference type="EMBL" id="DXAN01000003">
    <property type="protein sequence ID" value="HJA07955.1"/>
    <property type="molecule type" value="Genomic_DNA"/>
</dbReference>